<name>A0ABS6T1Z9_9RHOB</name>
<feature type="transmembrane region" description="Helical" evidence="7">
    <location>
        <begin position="46"/>
        <end position="65"/>
    </location>
</feature>
<dbReference type="NCBIfam" id="TIGR00427">
    <property type="entry name" value="NAAT family transporter"/>
    <property type="match status" value="1"/>
</dbReference>
<evidence type="ECO:0000256" key="6">
    <source>
        <dbReference type="ARBA" id="ARBA00023136"/>
    </source>
</evidence>
<keyword evidence="5 7" id="KW-1133">Transmembrane helix</keyword>
<keyword evidence="6 7" id="KW-0472">Membrane</keyword>
<keyword evidence="9" id="KW-1185">Reference proteome</keyword>
<dbReference type="InterPro" id="IPR002771">
    <property type="entry name" value="Multi_antbiot-R_MarC"/>
</dbReference>
<accession>A0ABS6T1Z9</accession>
<keyword evidence="3" id="KW-1003">Cell membrane</keyword>
<comment type="similarity">
    <text evidence="2 7">Belongs to the UPF0056 (MarC) family.</text>
</comment>
<evidence type="ECO:0000256" key="3">
    <source>
        <dbReference type="ARBA" id="ARBA00022475"/>
    </source>
</evidence>
<dbReference type="PANTHER" id="PTHR33508:SF1">
    <property type="entry name" value="UPF0056 MEMBRANE PROTEIN YHCE"/>
    <property type="match status" value="1"/>
</dbReference>
<evidence type="ECO:0000256" key="1">
    <source>
        <dbReference type="ARBA" id="ARBA00004651"/>
    </source>
</evidence>
<proteinExistence type="inferred from homology"/>
<feature type="transmembrane region" description="Helical" evidence="7">
    <location>
        <begin position="71"/>
        <end position="92"/>
    </location>
</feature>
<dbReference type="PANTHER" id="PTHR33508">
    <property type="entry name" value="UPF0056 MEMBRANE PROTEIN YHCE"/>
    <property type="match status" value="1"/>
</dbReference>
<feature type="transmembrane region" description="Helical" evidence="7">
    <location>
        <begin position="12"/>
        <end position="34"/>
    </location>
</feature>
<comment type="subcellular location">
    <subcellularLocation>
        <location evidence="1 7">Cell membrane</location>
        <topology evidence="1 7">Multi-pass membrane protein</topology>
    </subcellularLocation>
</comment>
<evidence type="ECO:0000256" key="7">
    <source>
        <dbReference type="RuleBase" id="RU362048"/>
    </source>
</evidence>
<evidence type="ECO:0000256" key="4">
    <source>
        <dbReference type="ARBA" id="ARBA00022692"/>
    </source>
</evidence>
<gene>
    <name evidence="8" type="ORF">KJP28_10015</name>
</gene>
<dbReference type="RefSeq" id="WP_218392406.1">
    <property type="nucleotide sequence ID" value="NZ_JAHUZE010000002.1"/>
</dbReference>
<reference evidence="8 9" key="1">
    <citation type="submission" date="2021-05" db="EMBL/GenBank/DDBJ databases">
        <title>Culturable bacteria isolated from Daya Bay.</title>
        <authorList>
            <person name="Zheng W."/>
            <person name="Yu S."/>
            <person name="Huang Y."/>
        </authorList>
    </citation>
    <scope>NUCLEOTIDE SEQUENCE [LARGE SCALE GENOMIC DNA]</scope>
    <source>
        <strain evidence="8 9">DP4N28-5</strain>
    </source>
</reference>
<evidence type="ECO:0000256" key="2">
    <source>
        <dbReference type="ARBA" id="ARBA00009784"/>
    </source>
</evidence>
<organism evidence="8 9">
    <name type="scientific">Maritimibacter dapengensis</name>
    <dbReference type="NCBI Taxonomy" id="2836868"/>
    <lineage>
        <taxon>Bacteria</taxon>
        <taxon>Pseudomonadati</taxon>
        <taxon>Pseudomonadota</taxon>
        <taxon>Alphaproteobacteria</taxon>
        <taxon>Rhodobacterales</taxon>
        <taxon>Roseobacteraceae</taxon>
        <taxon>Maritimibacter</taxon>
    </lineage>
</organism>
<keyword evidence="4 7" id="KW-0812">Transmembrane</keyword>
<feature type="transmembrane region" description="Helical" evidence="7">
    <location>
        <begin position="144"/>
        <end position="164"/>
    </location>
</feature>
<evidence type="ECO:0000313" key="9">
    <source>
        <dbReference type="Proteomes" id="UP000756530"/>
    </source>
</evidence>
<feature type="transmembrane region" description="Helical" evidence="7">
    <location>
        <begin position="112"/>
        <end position="132"/>
    </location>
</feature>
<protein>
    <recommendedName>
        <fullName evidence="7">UPF0056 membrane protein</fullName>
    </recommendedName>
</protein>
<evidence type="ECO:0000256" key="5">
    <source>
        <dbReference type="ARBA" id="ARBA00022989"/>
    </source>
</evidence>
<dbReference type="Pfam" id="PF01914">
    <property type="entry name" value="MarC"/>
    <property type="match status" value="1"/>
</dbReference>
<dbReference type="Proteomes" id="UP000756530">
    <property type="component" value="Unassembled WGS sequence"/>
</dbReference>
<feature type="transmembrane region" description="Helical" evidence="7">
    <location>
        <begin position="185"/>
        <end position="205"/>
    </location>
</feature>
<comment type="caution">
    <text evidence="8">The sequence shown here is derived from an EMBL/GenBank/DDBJ whole genome shotgun (WGS) entry which is preliminary data.</text>
</comment>
<evidence type="ECO:0000313" key="8">
    <source>
        <dbReference type="EMBL" id="MBV7379264.1"/>
    </source>
</evidence>
<sequence length="208" mass="21752">MPDFSILLQEFITLWVVIDPIGTLPVFLAVTAGLDARARRHAAIRAVLVAFVVLLAFIVVGQLVLEGLGLDLLSFQIAGGIILFLFALTMIFGPGKPDTELSGVDAAKHASVFPIAMPSIASPGAMLAVVILTDNDRFAISHQVMTSGLMALVLLITLIILLAANPIHRVIGQTGAAVISRVMGMILAAVAVDAVLRAMVGLGVVPPF</sequence>
<dbReference type="EMBL" id="JAHUZE010000002">
    <property type="protein sequence ID" value="MBV7379264.1"/>
    <property type="molecule type" value="Genomic_DNA"/>
</dbReference>